<keyword evidence="2 7" id="KW-0378">Hydrolase</keyword>
<dbReference type="PANTHER" id="PTHR36845">
    <property type="entry name" value="HYDROLASE, PUTATIVE (AFU_ORTHOLOGUE AFUA_7G05090)-RELATED"/>
    <property type="match status" value="1"/>
</dbReference>
<feature type="signal peptide" evidence="5">
    <location>
        <begin position="1"/>
        <end position="20"/>
    </location>
</feature>
<dbReference type="InterPro" id="IPR008397">
    <property type="entry name" value="Alginate_lyase_dom"/>
</dbReference>
<protein>
    <submittedName>
        <fullName evidence="7">Glycosyl hydrolase family 88</fullName>
    </submittedName>
</protein>
<keyword evidence="3" id="KW-0456">Lyase</keyword>
<dbReference type="InterPro" id="IPR052369">
    <property type="entry name" value="UG_Glycosaminoglycan_Hydrolase"/>
</dbReference>
<dbReference type="SUPFAM" id="SSF48230">
    <property type="entry name" value="Chondroitin AC/alginate lyase"/>
    <property type="match status" value="1"/>
</dbReference>
<feature type="chain" id="PRO_5019000274" evidence="5">
    <location>
        <begin position="21"/>
        <end position="793"/>
    </location>
</feature>
<keyword evidence="1 5" id="KW-0732">Signal</keyword>
<evidence type="ECO:0000256" key="1">
    <source>
        <dbReference type="ARBA" id="ARBA00022729"/>
    </source>
</evidence>
<dbReference type="GO" id="GO:0000272">
    <property type="term" value="P:polysaccharide catabolic process"/>
    <property type="evidence" value="ECO:0007669"/>
    <property type="project" value="TreeGrafter"/>
</dbReference>
<dbReference type="GO" id="GO:0052757">
    <property type="term" value="F:chondroitin hydrolase activity"/>
    <property type="evidence" value="ECO:0007669"/>
    <property type="project" value="TreeGrafter"/>
</dbReference>
<accession>A0A412E009</accession>
<organism evidence="7 8">
    <name type="scientific">Bacteroides stercoris</name>
    <dbReference type="NCBI Taxonomy" id="46506"/>
    <lineage>
        <taxon>Bacteria</taxon>
        <taxon>Pseudomonadati</taxon>
        <taxon>Bacteroidota</taxon>
        <taxon>Bacteroidia</taxon>
        <taxon>Bacteroidales</taxon>
        <taxon>Bacteroidaceae</taxon>
        <taxon>Bacteroides</taxon>
    </lineage>
</organism>
<dbReference type="EMBL" id="QRUB01000029">
    <property type="protein sequence ID" value="RGR25941.1"/>
    <property type="molecule type" value="Genomic_DNA"/>
</dbReference>
<evidence type="ECO:0000313" key="7">
    <source>
        <dbReference type="EMBL" id="RGR25941.1"/>
    </source>
</evidence>
<comment type="caution">
    <text evidence="7">The sequence shown here is derived from an EMBL/GenBank/DDBJ whole genome shotgun (WGS) entry which is preliminary data.</text>
</comment>
<dbReference type="InterPro" id="IPR008929">
    <property type="entry name" value="Chondroitin_lyas"/>
</dbReference>
<dbReference type="Gene3D" id="1.50.10.100">
    <property type="entry name" value="Chondroitin AC/alginate lyase"/>
    <property type="match status" value="1"/>
</dbReference>
<dbReference type="InterPro" id="IPR012341">
    <property type="entry name" value="6hp_glycosidase-like_sf"/>
</dbReference>
<reference evidence="7 8" key="1">
    <citation type="submission" date="2018-08" db="EMBL/GenBank/DDBJ databases">
        <title>A genome reference for cultivated species of the human gut microbiota.</title>
        <authorList>
            <person name="Zou Y."/>
            <person name="Xue W."/>
            <person name="Luo G."/>
        </authorList>
    </citation>
    <scope>NUCLEOTIDE SEQUENCE [LARGE SCALE GENOMIC DNA]</scope>
    <source>
        <strain evidence="7 8">AF25-6</strain>
    </source>
</reference>
<dbReference type="Proteomes" id="UP000284161">
    <property type="component" value="Unassembled WGS sequence"/>
</dbReference>
<dbReference type="InterPro" id="IPR008928">
    <property type="entry name" value="6-hairpin_glycosidase_sf"/>
</dbReference>
<comment type="similarity">
    <text evidence="4">Belongs to the glycosyl hydrolase 88 family.</text>
</comment>
<evidence type="ECO:0000313" key="8">
    <source>
        <dbReference type="Proteomes" id="UP000284161"/>
    </source>
</evidence>
<dbReference type="Pfam" id="PF05426">
    <property type="entry name" value="Alginate_lyase"/>
    <property type="match status" value="1"/>
</dbReference>
<evidence type="ECO:0000256" key="4">
    <source>
        <dbReference type="ARBA" id="ARBA00038358"/>
    </source>
</evidence>
<dbReference type="AlphaFoldDB" id="A0A412E009"/>
<proteinExistence type="inferred from homology"/>
<sequence length="793" mass="90995">MKIKHYLIAVILCASAAVSAQSVWNAEHLAEVRKHLQKPYYATAYEALKAQADSMLDAKPLSVMQKEKLPASGDRHDYLSQARYFWPDLAKPDGLPYINRDGLSNPELEKLDRNRLGQTAERVTTLSLAWYFSGEEKYAQKAVELIRVWFLDEETKMNPHLRYAQVVPGQNNNEGRSYGLIDTYSFVEMLDAVALLEQSASFTSHDSKQLKAWFGKLLDWMLTSPQGKEEAACENNHGTAYDAQIVAFALYAGRSKVAREVLHALPAKRIFRQIESDGRQLHELTRTLAFHYSQYNLTHVIDLLLMADKAGVDLKHAVSADGRSVYKGMDFLAQYAGKDVSAWPYKQIHGWDTSLQLLYKDLYRVGTYIDASRTDYLQLYRMHRVLNLTDRFHLLYAKPTEIDQAFAFACSQLELAMQCVEMAKREERNAIQRKVSPRSIDKYGNLDLVHPHDWCSGFFPGTLWQVYEYTHNDYWRRKAISYTWPIEEAKWHKGTHDLGFMMYDSFGKAYALTGERSYLDVVVQSARTLITRYSPKVQSIRSWDHNRDKWKFPVIIDNMMNLEMLFRATQLTGDSVFWNVAVNHANTTLKNHFRTDHSSFHVVDYDPETGDVRLKCTHQGYADDSFWSRGQGWGLYAFAMCYRFTHDAAYLRQSESIADFFLSLPNLPADGVPYWDMKMPEVNGCTPEQANASVPRDASAAALIASGLYELSGYVTFEKAQSYRAFADRILDSLHRHYQAEPGTHFGFLLLHSTGHYPAGSEIDVPLCYADYYYLEALLRRQQFSGVQQVLSE</sequence>
<dbReference type="Gene3D" id="1.50.10.10">
    <property type="match status" value="1"/>
</dbReference>
<dbReference type="SUPFAM" id="SSF48208">
    <property type="entry name" value="Six-hairpin glycosidases"/>
    <property type="match status" value="1"/>
</dbReference>
<feature type="domain" description="Alginate lyase" evidence="6">
    <location>
        <begin position="62"/>
        <end position="343"/>
    </location>
</feature>
<evidence type="ECO:0000256" key="5">
    <source>
        <dbReference type="SAM" id="SignalP"/>
    </source>
</evidence>
<name>A0A412E009_BACSE</name>
<dbReference type="GO" id="GO:0042597">
    <property type="term" value="C:periplasmic space"/>
    <property type="evidence" value="ECO:0007669"/>
    <property type="project" value="InterPro"/>
</dbReference>
<dbReference type="GO" id="GO:0016829">
    <property type="term" value="F:lyase activity"/>
    <property type="evidence" value="ECO:0007669"/>
    <property type="project" value="UniProtKB-KW"/>
</dbReference>
<evidence type="ECO:0000256" key="2">
    <source>
        <dbReference type="ARBA" id="ARBA00022801"/>
    </source>
</evidence>
<gene>
    <name evidence="7" type="ORF">DWY58_16920</name>
</gene>
<dbReference type="PANTHER" id="PTHR36845:SF1">
    <property type="entry name" value="HYDROLASE, PUTATIVE (AFU_ORTHOLOGUE AFUA_7G05090)-RELATED"/>
    <property type="match status" value="1"/>
</dbReference>
<evidence type="ECO:0000259" key="6">
    <source>
        <dbReference type="Pfam" id="PF05426"/>
    </source>
</evidence>
<dbReference type="RefSeq" id="WP_117917878.1">
    <property type="nucleotide sequence ID" value="NZ_QRUB01000029.1"/>
</dbReference>
<evidence type="ECO:0000256" key="3">
    <source>
        <dbReference type="ARBA" id="ARBA00023239"/>
    </source>
</evidence>